<evidence type="ECO:0000259" key="1">
    <source>
        <dbReference type="Pfam" id="PF03372"/>
    </source>
</evidence>
<gene>
    <name evidence="2" type="ORF">J2S48_002769</name>
</gene>
<evidence type="ECO:0000313" key="2">
    <source>
        <dbReference type="EMBL" id="MDR7383254.1"/>
    </source>
</evidence>
<dbReference type="InterPro" id="IPR005135">
    <property type="entry name" value="Endo/exonuclease/phosphatase"/>
</dbReference>
<keyword evidence="2" id="KW-0255">Endonuclease</keyword>
<proteinExistence type="predicted"/>
<dbReference type="Proteomes" id="UP001183585">
    <property type="component" value="Unassembled WGS sequence"/>
</dbReference>
<dbReference type="SUPFAM" id="SSF56219">
    <property type="entry name" value="DNase I-like"/>
    <property type="match status" value="1"/>
</dbReference>
<dbReference type="EMBL" id="JAVDYE010000001">
    <property type="protein sequence ID" value="MDR7383254.1"/>
    <property type="molecule type" value="Genomic_DNA"/>
</dbReference>
<keyword evidence="3" id="KW-1185">Reference proteome</keyword>
<dbReference type="Pfam" id="PF03372">
    <property type="entry name" value="Exo_endo_phos"/>
    <property type="match status" value="1"/>
</dbReference>
<dbReference type="PANTHER" id="PTHR14859">
    <property type="entry name" value="CALCOFLUOR WHITE HYPERSENSITIVE PROTEIN PRECURSOR"/>
    <property type="match status" value="1"/>
</dbReference>
<keyword evidence="2" id="KW-0378">Hydrolase</keyword>
<keyword evidence="2" id="KW-0540">Nuclease</keyword>
<sequence>MRLATFNIQHGLGPDGRVDNQRLAGAVAALDADVVGLQEVDLRQARSGGADQARLCAAAMGAVDHRFRPALAGPFRYPGVRRRARRAERLDAPGYGIALLSRYPVRSWHTVLLPPATPWVWGRIQLGTDEPRVALAAEVDAPSGPLTVVCTHLSVYRFPSATWAGGLTRRAVGYRRGTPGERHAERQVDHLRSRLAGLPRPLVLLGDFNLRGSVPADRTGWRPLATGDTFPRHDPRFQIDHVLWDGGTALPDGAGSTSSGTPIAEGRVVDTGVSDHRALVVDVDW</sequence>
<dbReference type="InterPro" id="IPR051916">
    <property type="entry name" value="GPI-anchor_lipid_remodeler"/>
</dbReference>
<evidence type="ECO:0000313" key="3">
    <source>
        <dbReference type="Proteomes" id="UP001183585"/>
    </source>
</evidence>
<dbReference type="Gene3D" id="3.60.10.10">
    <property type="entry name" value="Endonuclease/exonuclease/phosphatase"/>
    <property type="match status" value="1"/>
</dbReference>
<organism evidence="2 3">
    <name type="scientific">Promicromonospora iranensis</name>
    <dbReference type="NCBI Taxonomy" id="1105144"/>
    <lineage>
        <taxon>Bacteria</taxon>
        <taxon>Bacillati</taxon>
        <taxon>Actinomycetota</taxon>
        <taxon>Actinomycetes</taxon>
        <taxon>Micrococcales</taxon>
        <taxon>Promicromonosporaceae</taxon>
        <taxon>Promicromonospora</taxon>
    </lineage>
</organism>
<dbReference type="GO" id="GO:0016787">
    <property type="term" value="F:hydrolase activity"/>
    <property type="evidence" value="ECO:0007669"/>
    <property type="project" value="UniProtKB-KW"/>
</dbReference>
<dbReference type="InterPro" id="IPR036691">
    <property type="entry name" value="Endo/exonu/phosph_ase_sf"/>
</dbReference>
<dbReference type="PANTHER" id="PTHR14859:SF15">
    <property type="entry name" value="ENDONUCLEASE_EXONUCLEASE_PHOSPHATASE DOMAIN-CONTAINING PROTEIN"/>
    <property type="match status" value="1"/>
</dbReference>
<dbReference type="RefSeq" id="WP_274994716.1">
    <property type="nucleotide sequence ID" value="NZ_JAJQQP010000007.1"/>
</dbReference>
<accession>A0ABU2CPJ3</accession>
<feature type="domain" description="Endonuclease/exonuclease/phosphatase" evidence="1">
    <location>
        <begin position="4"/>
        <end position="276"/>
    </location>
</feature>
<name>A0ABU2CPJ3_9MICO</name>
<dbReference type="GO" id="GO:0004519">
    <property type="term" value="F:endonuclease activity"/>
    <property type="evidence" value="ECO:0007669"/>
    <property type="project" value="UniProtKB-KW"/>
</dbReference>
<comment type="caution">
    <text evidence="2">The sequence shown here is derived from an EMBL/GenBank/DDBJ whole genome shotgun (WGS) entry which is preliminary data.</text>
</comment>
<reference evidence="2 3" key="1">
    <citation type="submission" date="2023-07" db="EMBL/GenBank/DDBJ databases">
        <title>Sequencing the genomes of 1000 actinobacteria strains.</title>
        <authorList>
            <person name="Klenk H.-P."/>
        </authorList>
    </citation>
    <scope>NUCLEOTIDE SEQUENCE [LARGE SCALE GENOMIC DNA]</scope>
    <source>
        <strain evidence="2 3">DSM 45554</strain>
    </source>
</reference>
<protein>
    <submittedName>
        <fullName evidence="2">Endonuclease/exonuclease/phosphatase family metal-dependent hydrolase</fullName>
    </submittedName>
</protein>